<evidence type="ECO:0000313" key="4">
    <source>
        <dbReference type="EMBL" id="PWE86246.1"/>
    </source>
</evidence>
<dbReference type="InterPro" id="IPR016187">
    <property type="entry name" value="CTDL_fold"/>
</dbReference>
<keyword evidence="2" id="KW-1133">Transmembrane helix</keyword>
<keyword evidence="2" id="KW-0812">Transmembrane</keyword>
<sequence length="321" mass="36269">MFCPKCGKQLDDGAKFCFNCGFSIESVNKNAQNRKAGVQPKPVEVSRKPEAEPMQPIKEQQENMQYDSSYPNHKKRNVKMVLVVVIAVIVAAIVVILVAQHLGYTLPFLSKNNYTVSSDHATKSDTKDDENIDSKDHQDNDDKDKNSNLNKNQNSDQDSDSADSEETDKQSSEEGIHTYEVITADMTWDEAYNDCIKRGGYLARINSREEWNAIIAQIQASNTEACYFYVSGTRNDGGSSYYWKNENGELYGEPLNSSAFWGNDLWLENEPSFQDGDVTEDVMAILYMKSANRWVLNDVANNPLETESYLSGKIAYICEYE</sequence>
<name>A0A2V1JPY1_EUBRA</name>
<feature type="region of interest" description="Disordered" evidence="1">
    <location>
        <begin position="115"/>
        <end position="176"/>
    </location>
</feature>
<dbReference type="InterPro" id="IPR001304">
    <property type="entry name" value="C-type_lectin-like"/>
</dbReference>
<proteinExistence type="predicted"/>
<organism evidence="4 5">
    <name type="scientific">Eubacterium ramulus</name>
    <dbReference type="NCBI Taxonomy" id="39490"/>
    <lineage>
        <taxon>Bacteria</taxon>
        <taxon>Bacillati</taxon>
        <taxon>Bacillota</taxon>
        <taxon>Clostridia</taxon>
        <taxon>Eubacteriales</taxon>
        <taxon>Eubacteriaceae</taxon>
        <taxon>Eubacterium</taxon>
    </lineage>
</organism>
<feature type="compositionally biased region" description="Acidic residues" evidence="1">
    <location>
        <begin position="157"/>
        <end position="166"/>
    </location>
</feature>
<evidence type="ECO:0000256" key="2">
    <source>
        <dbReference type="SAM" id="Phobius"/>
    </source>
</evidence>
<dbReference type="InterPro" id="IPR016186">
    <property type="entry name" value="C-type_lectin-like/link_sf"/>
</dbReference>
<feature type="compositionally biased region" description="Basic and acidic residues" evidence="1">
    <location>
        <begin position="132"/>
        <end position="146"/>
    </location>
</feature>
<reference evidence="4 5" key="1">
    <citation type="submission" date="2014-09" db="EMBL/GenBank/DDBJ databases">
        <title>Butyrate-producing bacteria isolated from human gut.</title>
        <authorList>
            <person name="Zhang Q."/>
            <person name="Zhao L."/>
        </authorList>
    </citation>
    <scope>NUCLEOTIDE SEQUENCE [LARGE SCALE GENOMIC DNA]</scope>
    <source>
        <strain evidence="4 5">21</strain>
    </source>
</reference>
<comment type="caution">
    <text evidence="4">The sequence shown here is derived from an EMBL/GenBank/DDBJ whole genome shotgun (WGS) entry which is preliminary data.</text>
</comment>
<protein>
    <recommendedName>
        <fullName evidence="3">C-type lectin domain-containing protein</fullName>
    </recommendedName>
</protein>
<dbReference type="Pfam" id="PF13240">
    <property type="entry name" value="Zn_Ribbon_1"/>
    <property type="match status" value="1"/>
</dbReference>
<feature type="compositionally biased region" description="Polar residues" evidence="1">
    <location>
        <begin position="62"/>
        <end position="71"/>
    </location>
</feature>
<dbReference type="PROSITE" id="PS50041">
    <property type="entry name" value="C_TYPE_LECTIN_2"/>
    <property type="match status" value="1"/>
</dbReference>
<feature type="compositionally biased region" description="Low complexity" evidence="1">
    <location>
        <begin position="147"/>
        <end position="156"/>
    </location>
</feature>
<evidence type="ECO:0000256" key="1">
    <source>
        <dbReference type="SAM" id="MobiDB-lite"/>
    </source>
</evidence>
<dbReference type="InterPro" id="IPR026870">
    <property type="entry name" value="Zinc_ribbon_dom"/>
</dbReference>
<dbReference type="EMBL" id="JRFU01000121">
    <property type="protein sequence ID" value="PWE86246.1"/>
    <property type="molecule type" value="Genomic_DNA"/>
</dbReference>
<feature type="transmembrane region" description="Helical" evidence="2">
    <location>
        <begin position="80"/>
        <end position="102"/>
    </location>
</feature>
<feature type="region of interest" description="Disordered" evidence="1">
    <location>
        <begin position="33"/>
        <end position="71"/>
    </location>
</feature>
<dbReference type="Proteomes" id="UP000245288">
    <property type="component" value="Unassembled WGS sequence"/>
</dbReference>
<gene>
    <name evidence="4" type="ORF">LG34_11115</name>
</gene>
<keyword evidence="5" id="KW-1185">Reference proteome</keyword>
<keyword evidence="2" id="KW-0472">Membrane</keyword>
<dbReference type="Pfam" id="PF00059">
    <property type="entry name" value="Lectin_C"/>
    <property type="match status" value="1"/>
</dbReference>
<dbReference type="AlphaFoldDB" id="A0A2V1JPY1"/>
<feature type="domain" description="C-type lectin" evidence="3">
    <location>
        <begin position="174"/>
        <end position="294"/>
    </location>
</feature>
<accession>A0A2V1JPY1</accession>
<evidence type="ECO:0000313" key="5">
    <source>
        <dbReference type="Proteomes" id="UP000245288"/>
    </source>
</evidence>
<feature type="compositionally biased region" description="Basic and acidic residues" evidence="1">
    <location>
        <begin position="167"/>
        <end position="176"/>
    </location>
</feature>
<dbReference type="RefSeq" id="WP_109216073.1">
    <property type="nucleotide sequence ID" value="NZ_CAJLEE010000026.1"/>
</dbReference>
<dbReference type="Gene3D" id="3.10.100.10">
    <property type="entry name" value="Mannose-Binding Protein A, subunit A"/>
    <property type="match status" value="1"/>
</dbReference>
<dbReference type="SUPFAM" id="SSF56436">
    <property type="entry name" value="C-type lectin-like"/>
    <property type="match status" value="1"/>
</dbReference>
<dbReference type="OrthoDB" id="2282303at2"/>
<evidence type="ECO:0000259" key="3">
    <source>
        <dbReference type="PROSITE" id="PS50041"/>
    </source>
</evidence>
<dbReference type="CDD" id="cd00037">
    <property type="entry name" value="CLECT"/>
    <property type="match status" value="1"/>
</dbReference>